<proteinExistence type="inferred from homology"/>
<dbReference type="InterPro" id="IPR015424">
    <property type="entry name" value="PyrdxlP-dep_Trfase"/>
</dbReference>
<comment type="similarity">
    <text evidence="1">Belongs to the class-I pyridoxal-phosphate-dependent aminotransferase family.</text>
</comment>
<reference evidence="5" key="1">
    <citation type="journal article" date="2021" name="Nat. Commun.">
        <title>Genetic determinants of endophytism in the Arabidopsis root mycobiome.</title>
        <authorList>
            <person name="Mesny F."/>
            <person name="Miyauchi S."/>
            <person name="Thiergart T."/>
            <person name="Pickel B."/>
            <person name="Atanasova L."/>
            <person name="Karlsson M."/>
            <person name="Huettel B."/>
            <person name="Barry K.W."/>
            <person name="Haridas S."/>
            <person name="Chen C."/>
            <person name="Bauer D."/>
            <person name="Andreopoulos W."/>
            <person name="Pangilinan J."/>
            <person name="LaButti K."/>
            <person name="Riley R."/>
            <person name="Lipzen A."/>
            <person name="Clum A."/>
            <person name="Drula E."/>
            <person name="Henrissat B."/>
            <person name="Kohler A."/>
            <person name="Grigoriev I.V."/>
            <person name="Martin F.M."/>
            <person name="Hacquard S."/>
        </authorList>
    </citation>
    <scope>NUCLEOTIDE SEQUENCE</scope>
    <source>
        <strain evidence="5">MPI-CAGE-CH-0230</strain>
    </source>
</reference>
<dbReference type="InterPro" id="IPR004838">
    <property type="entry name" value="NHTrfase_class1_PyrdxlP-BS"/>
</dbReference>
<comment type="caution">
    <text evidence="5">The sequence shown here is derived from an EMBL/GenBank/DDBJ whole genome shotgun (WGS) entry which is preliminary data.</text>
</comment>
<evidence type="ECO:0000313" key="5">
    <source>
        <dbReference type="EMBL" id="KAH7041496.1"/>
    </source>
</evidence>
<organism evidence="5 6">
    <name type="scientific">Microdochium trichocladiopsis</name>
    <dbReference type="NCBI Taxonomy" id="1682393"/>
    <lineage>
        <taxon>Eukaryota</taxon>
        <taxon>Fungi</taxon>
        <taxon>Dikarya</taxon>
        <taxon>Ascomycota</taxon>
        <taxon>Pezizomycotina</taxon>
        <taxon>Sordariomycetes</taxon>
        <taxon>Xylariomycetidae</taxon>
        <taxon>Xylariales</taxon>
        <taxon>Microdochiaceae</taxon>
        <taxon>Microdochium</taxon>
    </lineage>
</organism>
<dbReference type="PROSITE" id="PS00105">
    <property type="entry name" value="AA_TRANSFER_CLASS_1"/>
    <property type="match status" value="1"/>
</dbReference>
<dbReference type="GO" id="GO:0030170">
    <property type="term" value="F:pyridoxal phosphate binding"/>
    <property type="evidence" value="ECO:0007669"/>
    <property type="project" value="InterPro"/>
</dbReference>
<gene>
    <name evidence="5" type="ORF">B0I36DRAFT_371672</name>
</gene>
<dbReference type="InterPro" id="IPR015422">
    <property type="entry name" value="PyrdxlP-dep_Trfase_small"/>
</dbReference>
<dbReference type="OrthoDB" id="7042322at2759"/>
<dbReference type="Pfam" id="PF00155">
    <property type="entry name" value="Aminotran_1_2"/>
    <property type="match status" value="1"/>
</dbReference>
<dbReference type="Proteomes" id="UP000756346">
    <property type="component" value="Unassembled WGS sequence"/>
</dbReference>
<keyword evidence="2" id="KW-0663">Pyridoxal phosphate</keyword>
<evidence type="ECO:0000313" key="6">
    <source>
        <dbReference type="Proteomes" id="UP000756346"/>
    </source>
</evidence>
<protein>
    <submittedName>
        <fullName evidence="5">Pyridoxal phosphate-dependent transferase</fullName>
    </submittedName>
</protein>
<accession>A0A9P8YJ75</accession>
<dbReference type="AlphaFoldDB" id="A0A9P8YJ75"/>
<feature type="region of interest" description="Disordered" evidence="3">
    <location>
        <begin position="1"/>
        <end position="26"/>
    </location>
</feature>
<keyword evidence="5" id="KW-0808">Transferase</keyword>
<dbReference type="PRINTS" id="PR00753">
    <property type="entry name" value="ACCSYNTHASE"/>
</dbReference>
<evidence type="ECO:0000259" key="4">
    <source>
        <dbReference type="Pfam" id="PF00155"/>
    </source>
</evidence>
<dbReference type="PANTHER" id="PTHR43795:SF39">
    <property type="entry name" value="AMINOTRANSFERASE CLASS I_CLASSII DOMAIN-CONTAINING PROTEIN"/>
    <property type="match status" value="1"/>
</dbReference>
<dbReference type="InterPro" id="IPR015421">
    <property type="entry name" value="PyrdxlP-dep_Trfase_major"/>
</dbReference>
<dbReference type="PANTHER" id="PTHR43795">
    <property type="entry name" value="BIFUNCTIONAL ASPARTATE AMINOTRANSFERASE AND GLUTAMATE/ASPARTATE-PREPHENATE AMINOTRANSFERASE-RELATED"/>
    <property type="match status" value="1"/>
</dbReference>
<sequence>MSLSARGAALAGQPGHGLPTEHTFDRDTNPDGLIAPAYAINIPIKREHFHFDWPANGGPGLRAALATHFNDNFHPHVPVLPEHIIIGEGATSIVEILAFALMGPGDGVLMSRPAYAGYKKDFAKRANVKICWVETSAEESLDPQALIAAYEKALARSHEQGIAIKAVLITNPNNPLGRCYPRATQLAIMAFCHAHNLHLISDEIFGATEFSSHLSPSPSSPGSTADRTPFTSILSIPQSSTQLSLSRRHVIYGLAKDFGAPGLRIGALVSQSNPELLSSAHEMLRFHDVSGPSVAIATAMLEDREWCKAHLDKTRRGLARAYEHATRGLEELGIEYVKGGCAGFFVFLDLSPFLPLVDEGSDLKTQTEEEGPSAAEVALVRKLVDHGLYLAPRGESYGKPGWFRFVFSHEPHVIDEALRRLKKVIAP</sequence>
<evidence type="ECO:0000256" key="3">
    <source>
        <dbReference type="SAM" id="MobiDB-lite"/>
    </source>
</evidence>
<dbReference type="CDD" id="cd00609">
    <property type="entry name" value="AAT_like"/>
    <property type="match status" value="1"/>
</dbReference>
<dbReference type="Gene3D" id="3.40.640.10">
    <property type="entry name" value="Type I PLP-dependent aspartate aminotransferase-like (Major domain)"/>
    <property type="match status" value="1"/>
</dbReference>
<dbReference type="EMBL" id="JAGTJQ010000001">
    <property type="protein sequence ID" value="KAH7041496.1"/>
    <property type="molecule type" value="Genomic_DNA"/>
</dbReference>
<evidence type="ECO:0000256" key="1">
    <source>
        <dbReference type="ARBA" id="ARBA00007441"/>
    </source>
</evidence>
<feature type="domain" description="Aminotransferase class I/classII large" evidence="4">
    <location>
        <begin position="56"/>
        <end position="421"/>
    </location>
</feature>
<dbReference type="SUPFAM" id="SSF53383">
    <property type="entry name" value="PLP-dependent transferases"/>
    <property type="match status" value="1"/>
</dbReference>
<dbReference type="Gene3D" id="3.90.1150.10">
    <property type="entry name" value="Aspartate Aminotransferase, domain 1"/>
    <property type="match status" value="1"/>
</dbReference>
<dbReference type="InterPro" id="IPR004839">
    <property type="entry name" value="Aminotransferase_I/II_large"/>
</dbReference>
<dbReference type="InterPro" id="IPR050478">
    <property type="entry name" value="Ethylene_sulfur-biosynth"/>
</dbReference>
<evidence type="ECO:0000256" key="2">
    <source>
        <dbReference type="ARBA" id="ARBA00022898"/>
    </source>
</evidence>
<keyword evidence="6" id="KW-1185">Reference proteome</keyword>
<name>A0A9P8YJ75_9PEZI</name>
<dbReference type="GO" id="GO:0008483">
    <property type="term" value="F:transaminase activity"/>
    <property type="evidence" value="ECO:0007669"/>
    <property type="project" value="TreeGrafter"/>
</dbReference>
<dbReference type="GO" id="GO:0006520">
    <property type="term" value="P:amino acid metabolic process"/>
    <property type="evidence" value="ECO:0007669"/>
    <property type="project" value="TreeGrafter"/>
</dbReference>
<dbReference type="RefSeq" id="XP_046019551.1">
    <property type="nucleotide sequence ID" value="XM_046160033.1"/>
</dbReference>
<dbReference type="GeneID" id="70189579"/>